<accession>A0A420WB72</accession>
<dbReference type="SUPFAM" id="SSF143011">
    <property type="entry name" value="RelE-like"/>
    <property type="match status" value="1"/>
</dbReference>
<sequence>MAISRIRHKGLRELFETGRSARVGRDLQRNALLILDHLDAVADLADCEGVKDFHPLQGSRRGQYSMHVSGNWCITFTFDGKDVEVIDLEDYH</sequence>
<name>A0A420WB72_9PROT</name>
<gene>
    <name evidence="1" type="ORF">BCL74_2691</name>
</gene>
<dbReference type="Proteomes" id="UP000277424">
    <property type="component" value="Unassembled WGS sequence"/>
</dbReference>
<dbReference type="AlphaFoldDB" id="A0A420WB72"/>
<dbReference type="InterPro" id="IPR035093">
    <property type="entry name" value="RelE/ParE_toxin_dom_sf"/>
</dbReference>
<dbReference type="EMBL" id="RBIG01000003">
    <property type="protein sequence ID" value="RKQ68216.1"/>
    <property type="molecule type" value="Genomic_DNA"/>
</dbReference>
<evidence type="ECO:0000313" key="2">
    <source>
        <dbReference type="Proteomes" id="UP000277424"/>
    </source>
</evidence>
<organism evidence="1 2">
    <name type="scientific">Oceanibaculum indicum</name>
    <dbReference type="NCBI Taxonomy" id="526216"/>
    <lineage>
        <taxon>Bacteria</taxon>
        <taxon>Pseudomonadati</taxon>
        <taxon>Pseudomonadota</taxon>
        <taxon>Alphaproteobacteria</taxon>
        <taxon>Rhodospirillales</taxon>
        <taxon>Oceanibaculaceae</taxon>
        <taxon>Oceanibaculum</taxon>
    </lineage>
</organism>
<reference evidence="1 2" key="1">
    <citation type="submission" date="2018-10" db="EMBL/GenBank/DDBJ databases">
        <title>Comparative analysis of microorganisms from saline springs in Andes Mountain Range, Colombia.</title>
        <authorList>
            <person name="Rubin E."/>
        </authorList>
    </citation>
    <scope>NUCLEOTIDE SEQUENCE [LARGE SCALE GENOMIC DNA]</scope>
    <source>
        <strain evidence="1 2">USBA 36</strain>
    </source>
</reference>
<dbReference type="PANTHER" id="PTHR40266:SF2">
    <property type="entry name" value="TOXIN HIGB-1"/>
    <property type="match status" value="1"/>
</dbReference>
<dbReference type="InterPro" id="IPR007711">
    <property type="entry name" value="HigB-1"/>
</dbReference>
<proteinExistence type="predicted"/>
<dbReference type="PANTHER" id="PTHR40266">
    <property type="entry name" value="TOXIN HIGB-1"/>
    <property type="match status" value="1"/>
</dbReference>
<comment type="caution">
    <text evidence="1">The sequence shown here is derived from an EMBL/GenBank/DDBJ whole genome shotgun (WGS) entry which is preliminary data.</text>
</comment>
<protein>
    <submittedName>
        <fullName evidence="1">Proteic killer suppression protein</fullName>
    </submittedName>
</protein>
<evidence type="ECO:0000313" key="1">
    <source>
        <dbReference type="EMBL" id="RKQ68216.1"/>
    </source>
</evidence>
<dbReference type="Pfam" id="PF05015">
    <property type="entry name" value="HigB-like_toxin"/>
    <property type="match status" value="1"/>
</dbReference>
<dbReference type="Gene3D" id="3.30.2310.20">
    <property type="entry name" value="RelE-like"/>
    <property type="match status" value="1"/>
</dbReference>